<feature type="region of interest" description="Disordered" evidence="1">
    <location>
        <begin position="1"/>
        <end position="22"/>
    </location>
</feature>
<feature type="region of interest" description="Disordered" evidence="1">
    <location>
        <begin position="54"/>
        <end position="73"/>
    </location>
</feature>
<gene>
    <name evidence="2" type="ORF">J1TS3_07220</name>
</gene>
<evidence type="ECO:0000256" key="1">
    <source>
        <dbReference type="SAM" id="MobiDB-lite"/>
    </source>
</evidence>
<evidence type="ECO:0000313" key="2">
    <source>
        <dbReference type="EMBL" id="GIN19588.1"/>
    </source>
</evidence>
<proteinExistence type="predicted"/>
<dbReference type="RefSeq" id="WP_018706405.1">
    <property type="nucleotide sequence ID" value="NZ_BOQT01000002.1"/>
</dbReference>
<name>A0ABQ4K400_9BACI</name>
<evidence type="ECO:0000313" key="3">
    <source>
        <dbReference type="Proteomes" id="UP000680279"/>
    </source>
</evidence>
<keyword evidence="3" id="KW-1185">Reference proteome</keyword>
<dbReference type="Proteomes" id="UP000680279">
    <property type="component" value="Unassembled WGS sequence"/>
</dbReference>
<reference evidence="2 3" key="1">
    <citation type="submission" date="2021-03" db="EMBL/GenBank/DDBJ databases">
        <title>Antimicrobial resistance genes in bacteria isolated from Japanese honey, and their potential for conferring macrolide and lincosamide resistance in the American foulbrood pathogen Paenibacillus larvae.</title>
        <authorList>
            <person name="Okamoto M."/>
            <person name="Kumagai M."/>
            <person name="Kanamori H."/>
            <person name="Takamatsu D."/>
        </authorList>
    </citation>
    <scope>NUCLEOTIDE SEQUENCE [LARGE SCALE GENOMIC DNA]</scope>
    <source>
        <strain evidence="2 3">J1TS3</strain>
    </source>
</reference>
<dbReference type="EMBL" id="BOQT01000002">
    <property type="protein sequence ID" value="GIN19588.1"/>
    <property type="molecule type" value="Genomic_DNA"/>
</dbReference>
<organism evidence="2 3">
    <name type="scientific">Siminovitchia fordii</name>
    <dbReference type="NCBI Taxonomy" id="254759"/>
    <lineage>
        <taxon>Bacteria</taxon>
        <taxon>Bacillati</taxon>
        <taxon>Bacillota</taxon>
        <taxon>Bacilli</taxon>
        <taxon>Bacillales</taxon>
        <taxon>Bacillaceae</taxon>
        <taxon>Siminovitchia</taxon>
    </lineage>
</organism>
<protein>
    <submittedName>
        <fullName evidence="2">Uncharacterized protein</fullName>
    </submittedName>
</protein>
<comment type="caution">
    <text evidence="2">The sequence shown here is derived from an EMBL/GenBank/DDBJ whole genome shotgun (WGS) entry which is preliminary data.</text>
</comment>
<sequence>MESKPAKNKIDRAKALEERNDKDKAFYKNKVKQAQRDQLVMPVDDISDELIEKREELEDDKHSSYGPRDLKDE</sequence>
<accession>A0ABQ4K400</accession>